<evidence type="ECO:0000313" key="2">
    <source>
        <dbReference type="Proteomes" id="UP000789901"/>
    </source>
</evidence>
<gene>
    <name evidence="1" type="ORF">GMARGA_LOCUS25029</name>
</gene>
<dbReference type="EMBL" id="CAJVQB010027194">
    <property type="protein sequence ID" value="CAG8810101.1"/>
    <property type="molecule type" value="Genomic_DNA"/>
</dbReference>
<proteinExistence type="predicted"/>
<comment type="caution">
    <text evidence="1">The sequence shown here is derived from an EMBL/GenBank/DDBJ whole genome shotgun (WGS) entry which is preliminary data.</text>
</comment>
<dbReference type="Proteomes" id="UP000789901">
    <property type="component" value="Unassembled WGS sequence"/>
</dbReference>
<sequence length="104" mass="11269">MSQSMNQTFAVQWQNTNRQLQGPQNTGNLQGALNAGNLQGALNAGRQAPGPQTVPNLFIDTYTPVQQYNDLVGGSNPFVRMQGVEISSQSNQTSMHLLLGFSFV</sequence>
<keyword evidence="2" id="KW-1185">Reference proteome</keyword>
<evidence type="ECO:0000313" key="1">
    <source>
        <dbReference type="EMBL" id="CAG8810101.1"/>
    </source>
</evidence>
<accession>A0ABN7W066</accession>
<reference evidence="1 2" key="1">
    <citation type="submission" date="2021-06" db="EMBL/GenBank/DDBJ databases">
        <authorList>
            <person name="Kallberg Y."/>
            <person name="Tangrot J."/>
            <person name="Rosling A."/>
        </authorList>
    </citation>
    <scope>NUCLEOTIDE SEQUENCE [LARGE SCALE GENOMIC DNA]</scope>
    <source>
        <strain evidence="1 2">120-4 pot B 10/14</strain>
    </source>
</reference>
<name>A0ABN7W066_GIGMA</name>
<protein>
    <submittedName>
        <fullName evidence="1">39986_t:CDS:1</fullName>
    </submittedName>
</protein>
<organism evidence="1 2">
    <name type="scientific">Gigaspora margarita</name>
    <dbReference type="NCBI Taxonomy" id="4874"/>
    <lineage>
        <taxon>Eukaryota</taxon>
        <taxon>Fungi</taxon>
        <taxon>Fungi incertae sedis</taxon>
        <taxon>Mucoromycota</taxon>
        <taxon>Glomeromycotina</taxon>
        <taxon>Glomeromycetes</taxon>
        <taxon>Diversisporales</taxon>
        <taxon>Gigasporaceae</taxon>
        <taxon>Gigaspora</taxon>
    </lineage>
</organism>